<feature type="transmembrane region" description="Helical" evidence="1">
    <location>
        <begin position="6"/>
        <end position="22"/>
    </location>
</feature>
<proteinExistence type="predicted"/>
<protein>
    <submittedName>
        <fullName evidence="2">AzlD domain-containing protein</fullName>
    </submittedName>
</protein>
<dbReference type="EMBL" id="NRRE01000035">
    <property type="protein sequence ID" value="MBK1699296.1"/>
    <property type="molecule type" value="Genomic_DNA"/>
</dbReference>
<feature type="transmembrane region" description="Helical" evidence="1">
    <location>
        <begin position="43"/>
        <end position="62"/>
    </location>
</feature>
<gene>
    <name evidence="2" type="ORF">CKO21_18775</name>
</gene>
<reference evidence="2" key="2">
    <citation type="journal article" date="2020" name="Microorganisms">
        <title>Osmotic Adaptation and Compatible Solute Biosynthesis of Phototrophic Bacteria as Revealed from Genome Analyses.</title>
        <authorList>
            <person name="Imhoff J.F."/>
            <person name="Rahn T."/>
            <person name="Kunzel S."/>
            <person name="Keller A."/>
            <person name="Neulinger S.C."/>
        </authorList>
    </citation>
    <scope>NUCLEOTIDE SEQUENCE</scope>
    <source>
        <strain evidence="2">DSM 9154</strain>
    </source>
</reference>
<dbReference type="Pfam" id="PF05437">
    <property type="entry name" value="AzlD"/>
    <property type="match status" value="1"/>
</dbReference>
<keyword evidence="1" id="KW-0812">Transmembrane</keyword>
<feature type="transmembrane region" description="Helical" evidence="1">
    <location>
        <begin position="92"/>
        <end position="109"/>
    </location>
</feature>
<name>A0A934V344_9PROT</name>
<accession>A0A934V344</accession>
<dbReference type="Proteomes" id="UP000778970">
    <property type="component" value="Unassembled WGS sequence"/>
</dbReference>
<keyword evidence="3" id="KW-1185">Reference proteome</keyword>
<dbReference type="AlphaFoldDB" id="A0A934V344"/>
<dbReference type="InterPro" id="IPR008407">
    <property type="entry name" value="Brnchd-chn_aa_trnsp_AzlD"/>
</dbReference>
<keyword evidence="1" id="KW-0472">Membrane</keyword>
<keyword evidence="1" id="KW-1133">Transmembrane helix</keyword>
<evidence type="ECO:0000313" key="3">
    <source>
        <dbReference type="Proteomes" id="UP000778970"/>
    </source>
</evidence>
<evidence type="ECO:0000313" key="2">
    <source>
        <dbReference type="EMBL" id="MBK1699296.1"/>
    </source>
</evidence>
<evidence type="ECO:0000256" key="1">
    <source>
        <dbReference type="SAM" id="Phobius"/>
    </source>
</evidence>
<sequence>MDTSVALTIILCGIGTFLMRLGPMWLRSTRGQLAGDHPRFEGFLRAIGPAAIMGLLVVSVWGAVQQTGTTGAAGAAVAFAGVIAVKRVAGGFVLPTLAGAAIYGAWIAFLG</sequence>
<organism evidence="2 3">
    <name type="scientific">Rhodovibrio salinarum</name>
    <dbReference type="NCBI Taxonomy" id="1087"/>
    <lineage>
        <taxon>Bacteria</taxon>
        <taxon>Pseudomonadati</taxon>
        <taxon>Pseudomonadota</taxon>
        <taxon>Alphaproteobacteria</taxon>
        <taxon>Rhodospirillales</taxon>
        <taxon>Rhodovibrionaceae</taxon>
        <taxon>Rhodovibrio</taxon>
    </lineage>
</organism>
<comment type="caution">
    <text evidence="2">The sequence shown here is derived from an EMBL/GenBank/DDBJ whole genome shotgun (WGS) entry which is preliminary data.</text>
</comment>
<reference evidence="2" key="1">
    <citation type="submission" date="2017-08" db="EMBL/GenBank/DDBJ databases">
        <authorList>
            <person name="Imhoff J.F."/>
            <person name="Rahn T."/>
            <person name="Kuenzel S."/>
            <person name="Neulinger S.C."/>
        </authorList>
    </citation>
    <scope>NUCLEOTIDE SEQUENCE</scope>
    <source>
        <strain evidence="2">DSM 9154</strain>
    </source>
</reference>
<dbReference type="RefSeq" id="WP_027289655.1">
    <property type="nucleotide sequence ID" value="NZ_NRRE01000035.1"/>
</dbReference>